<dbReference type="AlphaFoldDB" id="A0AAU9IH74"/>
<name>A0AAU9IH74_9XANT</name>
<organism evidence="3 4">
    <name type="scientific">Xanthomonas arboricola</name>
    <dbReference type="NCBI Taxonomy" id="56448"/>
    <lineage>
        <taxon>Bacteria</taxon>
        <taxon>Pseudomonadati</taxon>
        <taxon>Pseudomonadota</taxon>
        <taxon>Gammaproteobacteria</taxon>
        <taxon>Lysobacterales</taxon>
        <taxon>Lysobacteraceae</taxon>
        <taxon>Xanthomonas</taxon>
    </lineage>
</organism>
<dbReference type="CDD" id="cd01026">
    <property type="entry name" value="TOPRIM_OLD"/>
    <property type="match status" value="1"/>
</dbReference>
<dbReference type="Pfam" id="PF20469">
    <property type="entry name" value="OLD-like_TOPRIM"/>
    <property type="match status" value="1"/>
</dbReference>
<dbReference type="PANTHER" id="PTHR43581:SF2">
    <property type="entry name" value="EXCINUCLEASE ATPASE SUBUNIT"/>
    <property type="match status" value="1"/>
</dbReference>
<dbReference type="Gene3D" id="3.40.50.300">
    <property type="entry name" value="P-loop containing nucleotide triphosphate hydrolases"/>
    <property type="match status" value="1"/>
</dbReference>
<dbReference type="Pfam" id="PF13175">
    <property type="entry name" value="AAA_15"/>
    <property type="match status" value="1"/>
</dbReference>
<protein>
    <recommendedName>
        <fullName evidence="5">ATP-dependent endonuclease</fullName>
    </recommendedName>
</protein>
<reference evidence="3 4" key="1">
    <citation type="submission" date="2021-02" db="EMBL/GenBank/DDBJ databases">
        <authorList>
            <person name="Pothier F. J."/>
        </authorList>
    </citation>
    <scope>NUCLEOTIDE SEQUENCE [LARGE SCALE GENOMIC DNA]</scope>
    <source>
        <strain evidence="3 4">1314c</strain>
    </source>
</reference>
<proteinExistence type="predicted"/>
<sequence>MVLPSTSLVIRDTQAGIDTEVGHQGHGLQRTLVITLLQLLADAHSQAAGEGLQRGTILLLEEPELYLHPQMERLMRDVLHRLAAQPNTQVACCTHSPVFLDIANRYRAIVRMFKTVQGDATCYQVSQDLFPGVAHQADKQRLQTVARFHPTVNELFFAKSVVLLEEGSAIAAFERGADLMGLFQRHVRLRREVTLIDCNGKKNIPAFQRVLNAFGIPYRVVHDGDTNNPQAFADNAPIAAALPPGSAHLIHQVLPDDLEGLLGYTATKGSSKPYVAVCTVENLHAQAQLPAAFRQAVCMTYFGQLAEPQPEP</sequence>
<feature type="domain" description="OLD protein-like TOPRIM" evidence="2">
    <location>
        <begin position="156"/>
        <end position="225"/>
    </location>
</feature>
<dbReference type="SUPFAM" id="SSF52540">
    <property type="entry name" value="P-loop containing nucleoside triphosphate hydrolases"/>
    <property type="match status" value="1"/>
</dbReference>
<dbReference type="InterPro" id="IPR034139">
    <property type="entry name" value="TOPRIM_OLD"/>
</dbReference>
<dbReference type="PANTHER" id="PTHR43581">
    <property type="entry name" value="ATP/GTP PHOSPHATASE"/>
    <property type="match status" value="1"/>
</dbReference>
<accession>A0AAU9IH74</accession>
<gene>
    <name evidence="3" type="ORF">XA1314C_35060</name>
</gene>
<evidence type="ECO:0000259" key="2">
    <source>
        <dbReference type="Pfam" id="PF20469"/>
    </source>
</evidence>
<evidence type="ECO:0000313" key="3">
    <source>
        <dbReference type="EMBL" id="CAE6827983.1"/>
    </source>
</evidence>
<evidence type="ECO:0000313" key="4">
    <source>
        <dbReference type="Proteomes" id="UP000835242"/>
    </source>
</evidence>
<feature type="domain" description="Endonuclease GajA/Old nuclease/RecF-like AAA" evidence="1">
    <location>
        <begin position="15"/>
        <end position="99"/>
    </location>
</feature>
<evidence type="ECO:0000259" key="1">
    <source>
        <dbReference type="Pfam" id="PF13175"/>
    </source>
</evidence>
<dbReference type="InterPro" id="IPR041685">
    <property type="entry name" value="AAA_GajA/Old/RecF-like"/>
</dbReference>
<dbReference type="Proteomes" id="UP000835242">
    <property type="component" value="Chromosome"/>
</dbReference>
<dbReference type="InterPro" id="IPR051396">
    <property type="entry name" value="Bact_Antivir_Def_Nuclease"/>
</dbReference>
<dbReference type="InterPro" id="IPR027417">
    <property type="entry name" value="P-loop_NTPase"/>
</dbReference>
<dbReference type="EMBL" id="HG992337">
    <property type="protein sequence ID" value="CAE6827983.1"/>
    <property type="molecule type" value="Genomic_DNA"/>
</dbReference>
<dbReference type="EMBL" id="HG992337">
    <property type="protein sequence ID" value="CAE6828019.1"/>
    <property type="molecule type" value="Genomic_DNA"/>
</dbReference>
<evidence type="ECO:0008006" key="5">
    <source>
        <dbReference type="Google" id="ProtNLM"/>
    </source>
</evidence>